<keyword evidence="3" id="KW-1185">Reference proteome</keyword>
<dbReference type="EMBL" id="LXQA010131518">
    <property type="protein sequence ID" value="MCI22627.1"/>
    <property type="molecule type" value="Genomic_DNA"/>
</dbReference>
<reference evidence="2 3" key="1">
    <citation type="journal article" date="2018" name="Front. Plant Sci.">
        <title>Red Clover (Trifolium pratense) and Zigzag Clover (T. medium) - A Picture of Genomic Similarities and Differences.</title>
        <authorList>
            <person name="Dluhosova J."/>
            <person name="Istvanek J."/>
            <person name="Nedelnik J."/>
            <person name="Repkova J."/>
        </authorList>
    </citation>
    <scope>NUCLEOTIDE SEQUENCE [LARGE SCALE GENOMIC DNA]</scope>
    <source>
        <strain evidence="3">cv. 10/8</strain>
        <tissue evidence="2">Leaf</tissue>
    </source>
</reference>
<organism evidence="2 3">
    <name type="scientific">Trifolium medium</name>
    <dbReference type="NCBI Taxonomy" id="97028"/>
    <lineage>
        <taxon>Eukaryota</taxon>
        <taxon>Viridiplantae</taxon>
        <taxon>Streptophyta</taxon>
        <taxon>Embryophyta</taxon>
        <taxon>Tracheophyta</taxon>
        <taxon>Spermatophyta</taxon>
        <taxon>Magnoliopsida</taxon>
        <taxon>eudicotyledons</taxon>
        <taxon>Gunneridae</taxon>
        <taxon>Pentapetalae</taxon>
        <taxon>rosids</taxon>
        <taxon>fabids</taxon>
        <taxon>Fabales</taxon>
        <taxon>Fabaceae</taxon>
        <taxon>Papilionoideae</taxon>
        <taxon>50 kb inversion clade</taxon>
        <taxon>NPAAA clade</taxon>
        <taxon>Hologalegina</taxon>
        <taxon>IRL clade</taxon>
        <taxon>Trifolieae</taxon>
        <taxon>Trifolium</taxon>
    </lineage>
</organism>
<evidence type="ECO:0000313" key="2">
    <source>
        <dbReference type="EMBL" id="MCI22627.1"/>
    </source>
</evidence>
<feature type="chain" id="PRO_5017374785" description="Secreted protein" evidence="1">
    <location>
        <begin position="27"/>
        <end position="76"/>
    </location>
</feature>
<name>A0A392QFI9_9FABA</name>
<evidence type="ECO:0000256" key="1">
    <source>
        <dbReference type="SAM" id="SignalP"/>
    </source>
</evidence>
<evidence type="ECO:0008006" key="4">
    <source>
        <dbReference type="Google" id="ProtNLM"/>
    </source>
</evidence>
<comment type="caution">
    <text evidence="2">The sequence shown here is derived from an EMBL/GenBank/DDBJ whole genome shotgun (WGS) entry which is preliminary data.</text>
</comment>
<proteinExistence type="predicted"/>
<dbReference type="AlphaFoldDB" id="A0A392QFI9"/>
<dbReference type="Proteomes" id="UP000265520">
    <property type="component" value="Unassembled WGS sequence"/>
</dbReference>
<accession>A0A392QFI9</accession>
<protein>
    <recommendedName>
        <fullName evidence="4">Secreted protein</fullName>
    </recommendedName>
</protein>
<keyword evidence="1" id="KW-0732">Signal</keyword>
<sequence length="76" mass="8557">MFGSSITWVGWFDFKLLDLFFYLCRTCNLSGQHCFYVVVVDFQVSTAPLPSDGRLNFNTINSPAPSLVGSRFARVV</sequence>
<evidence type="ECO:0000313" key="3">
    <source>
        <dbReference type="Proteomes" id="UP000265520"/>
    </source>
</evidence>
<feature type="signal peptide" evidence="1">
    <location>
        <begin position="1"/>
        <end position="26"/>
    </location>
</feature>
<feature type="non-terminal residue" evidence="2">
    <location>
        <position position="76"/>
    </location>
</feature>